<dbReference type="Gene3D" id="2.170.270.10">
    <property type="entry name" value="SET domain"/>
    <property type="match status" value="1"/>
</dbReference>
<evidence type="ECO:0000313" key="5">
    <source>
        <dbReference type="Proteomes" id="UP000743370"/>
    </source>
</evidence>
<dbReference type="InterPro" id="IPR046341">
    <property type="entry name" value="SET_dom_sf"/>
</dbReference>
<evidence type="ECO:0000313" key="4">
    <source>
        <dbReference type="EMBL" id="KAG2397135.1"/>
    </source>
</evidence>
<dbReference type="Proteomes" id="UP000743370">
    <property type="component" value="Unassembled WGS sequence"/>
</dbReference>
<dbReference type="InterPro" id="IPR000308">
    <property type="entry name" value="14-3-3"/>
</dbReference>
<name>A0A8T0KG66_PHAAN</name>
<organism evidence="4 5">
    <name type="scientific">Phaseolus angularis</name>
    <name type="common">Azuki bean</name>
    <name type="synonym">Vigna angularis</name>
    <dbReference type="NCBI Taxonomy" id="3914"/>
    <lineage>
        <taxon>Eukaryota</taxon>
        <taxon>Viridiplantae</taxon>
        <taxon>Streptophyta</taxon>
        <taxon>Embryophyta</taxon>
        <taxon>Tracheophyta</taxon>
        <taxon>Spermatophyta</taxon>
        <taxon>Magnoliopsida</taxon>
        <taxon>eudicotyledons</taxon>
        <taxon>Gunneridae</taxon>
        <taxon>Pentapetalae</taxon>
        <taxon>rosids</taxon>
        <taxon>fabids</taxon>
        <taxon>Fabales</taxon>
        <taxon>Fabaceae</taxon>
        <taxon>Papilionoideae</taxon>
        <taxon>50 kb inversion clade</taxon>
        <taxon>NPAAA clade</taxon>
        <taxon>indigoferoid/millettioid clade</taxon>
        <taxon>Phaseoleae</taxon>
        <taxon>Vigna</taxon>
    </lineage>
</organism>
<protein>
    <submittedName>
        <fullName evidence="4">14-3-3-like protein</fullName>
    </submittedName>
</protein>
<dbReference type="InterPro" id="IPR036815">
    <property type="entry name" value="14-3-3_dom_sf"/>
</dbReference>
<accession>A0A8T0KG66</accession>
<sequence length="351" mass="39085">MTEYVWKLKHMERCKCFDANLVEIPVEVEDPGHYYYHFAFFTSRTIAALEELTWVSKLVTDYGIDFDDHDHPIKVFQCSCGSKLCRHIKRSNTYAQPIMIIVKYRAHILFCSGVLLDSCYSSFGNLKTYAIVFLLRVFPLRCCLHNYAASSFAASNHFRRFCSLRRLLPTPPPRGASSPRSSRRKSRDKEDHVTVIRDYRSKIESEISNICDGILKLLNSRLIPSASSGDSKVFYLKMKGDYHRLKVGEGGPTARGTGGGGGGENRVAKGSVGEGIEVNLALGGVTRALLDILREGRLAGIEVMLRMNGMRKEEGFASMRVGLGKMNGGEGRSCLVCGRGFEARNPLCFGG</sequence>
<dbReference type="SUPFAM" id="SSF82199">
    <property type="entry name" value="SET domain"/>
    <property type="match status" value="1"/>
</dbReference>
<feature type="domain" description="14-3-3" evidence="3">
    <location>
        <begin position="145"/>
        <end position="321"/>
    </location>
</feature>
<gene>
    <name evidence="4" type="ORF">HKW66_Vig0146290</name>
</gene>
<dbReference type="SMART" id="SM00101">
    <property type="entry name" value="14_3_3"/>
    <property type="match status" value="1"/>
</dbReference>
<reference evidence="4 5" key="1">
    <citation type="submission" date="2020-05" db="EMBL/GenBank/DDBJ databases">
        <title>Vigna angularis (adzuki bean) Var. LongXiaoDou No. 4 denovo assembly.</title>
        <authorList>
            <person name="Xiang H."/>
        </authorList>
    </citation>
    <scope>NUCLEOTIDE SEQUENCE [LARGE SCALE GENOMIC DNA]</scope>
    <source>
        <tissue evidence="4">Leaf</tissue>
    </source>
</reference>
<comment type="caution">
    <text evidence="4">The sequence shown here is derived from an EMBL/GenBank/DDBJ whole genome shotgun (WGS) entry which is preliminary data.</text>
</comment>
<dbReference type="PANTHER" id="PTHR46450">
    <property type="entry name" value="INACTIVE HISTONE-LYSINE N-METHYLTRANSFERASE SUVR1-RELATED"/>
    <property type="match status" value="1"/>
</dbReference>
<feature type="region of interest" description="Disordered" evidence="2">
    <location>
        <begin position="170"/>
        <end position="192"/>
    </location>
</feature>
<dbReference type="PANTHER" id="PTHR46450:SF1">
    <property type="entry name" value="INACTIVE HISTONE-LYSINE N-METHYLTRANSFERASE SUVR1-RELATED"/>
    <property type="match status" value="1"/>
</dbReference>
<evidence type="ECO:0000259" key="3">
    <source>
        <dbReference type="SMART" id="SM00101"/>
    </source>
</evidence>
<comment type="similarity">
    <text evidence="1">Belongs to the 14-3-3 family.</text>
</comment>
<dbReference type="AlphaFoldDB" id="A0A8T0KG66"/>
<evidence type="ECO:0000256" key="1">
    <source>
        <dbReference type="ARBA" id="ARBA00006141"/>
    </source>
</evidence>
<dbReference type="Pfam" id="PF00244">
    <property type="entry name" value="14-3-3"/>
    <property type="match status" value="1"/>
</dbReference>
<proteinExistence type="inferred from homology"/>
<dbReference type="Gene3D" id="1.20.190.20">
    <property type="entry name" value="14-3-3 domain"/>
    <property type="match status" value="1"/>
</dbReference>
<evidence type="ECO:0000256" key="2">
    <source>
        <dbReference type="SAM" id="MobiDB-lite"/>
    </source>
</evidence>
<dbReference type="InterPro" id="IPR023410">
    <property type="entry name" value="14-3-3_domain"/>
</dbReference>
<dbReference type="EMBL" id="JABFOF010000005">
    <property type="protein sequence ID" value="KAG2397135.1"/>
    <property type="molecule type" value="Genomic_DNA"/>
</dbReference>
<dbReference type="SUPFAM" id="SSF48445">
    <property type="entry name" value="14-3-3 protein"/>
    <property type="match status" value="1"/>
</dbReference>
<dbReference type="PRINTS" id="PR00305">
    <property type="entry name" value="1433ZETA"/>
</dbReference>